<name>A0A0C3BIW2_HEBCY</name>
<dbReference type="Proteomes" id="UP000053424">
    <property type="component" value="Unassembled WGS sequence"/>
</dbReference>
<evidence type="ECO:0000313" key="2">
    <source>
        <dbReference type="Proteomes" id="UP000053424"/>
    </source>
</evidence>
<dbReference type="AlphaFoldDB" id="A0A0C3BIW2"/>
<reference evidence="1 2" key="1">
    <citation type="submission" date="2014-04" db="EMBL/GenBank/DDBJ databases">
        <authorList>
            <consortium name="DOE Joint Genome Institute"/>
            <person name="Kuo A."/>
            <person name="Gay G."/>
            <person name="Dore J."/>
            <person name="Kohler A."/>
            <person name="Nagy L.G."/>
            <person name="Floudas D."/>
            <person name="Copeland A."/>
            <person name="Barry K.W."/>
            <person name="Cichocki N."/>
            <person name="Veneault-Fourrey C."/>
            <person name="LaButti K."/>
            <person name="Lindquist E.A."/>
            <person name="Lipzen A."/>
            <person name="Lundell T."/>
            <person name="Morin E."/>
            <person name="Murat C."/>
            <person name="Sun H."/>
            <person name="Tunlid A."/>
            <person name="Henrissat B."/>
            <person name="Grigoriev I.V."/>
            <person name="Hibbett D.S."/>
            <person name="Martin F."/>
            <person name="Nordberg H.P."/>
            <person name="Cantor M.N."/>
            <person name="Hua S.X."/>
        </authorList>
    </citation>
    <scope>NUCLEOTIDE SEQUENCE [LARGE SCALE GENOMIC DNA]</scope>
    <source>
        <strain evidence="2">h7</strain>
    </source>
</reference>
<protein>
    <submittedName>
        <fullName evidence="1">Uncharacterized protein</fullName>
    </submittedName>
</protein>
<accession>A0A0C3BIW2</accession>
<reference evidence="2" key="2">
    <citation type="submission" date="2015-01" db="EMBL/GenBank/DDBJ databases">
        <title>Evolutionary Origins and Diversification of the Mycorrhizal Mutualists.</title>
        <authorList>
            <consortium name="DOE Joint Genome Institute"/>
            <consortium name="Mycorrhizal Genomics Consortium"/>
            <person name="Kohler A."/>
            <person name="Kuo A."/>
            <person name="Nagy L.G."/>
            <person name="Floudas D."/>
            <person name="Copeland A."/>
            <person name="Barry K.W."/>
            <person name="Cichocki N."/>
            <person name="Veneault-Fourrey C."/>
            <person name="LaButti K."/>
            <person name="Lindquist E.A."/>
            <person name="Lipzen A."/>
            <person name="Lundell T."/>
            <person name="Morin E."/>
            <person name="Murat C."/>
            <person name="Riley R."/>
            <person name="Ohm R."/>
            <person name="Sun H."/>
            <person name="Tunlid A."/>
            <person name="Henrissat B."/>
            <person name="Grigoriev I.V."/>
            <person name="Hibbett D.S."/>
            <person name="Martin F."/>
        </authorList>
    </citation>
    <scope>NUCLEOTIDE SEQUENCE [LARGE SCALE GENOMIC DNA]</scope>
    <source>
        <strain evidence="2">h7</strain>
    </source>
</reference>
<evidence type="ECO:0000313" key="1">
    <source>
        <dbReference type="EMBL" id="KIM36620.1"/>
    </source>
</evidence>
<proteinExistence type="predicted"/>
<keyword evidence="2" id="KW-1185">Reference proteome</keyword>
<sequence length="156" mass="17234">MYLMEGGRWLLLAADTGSITYFDLDASTPTETILIPDQFDPLLSAESSAFSDIHYFSIPETTSLPPVDFTDATAMPLWRERGLGIDLGLRSSSISKPFVCSDSIRFSIRGRDTVHGVIIGYPYNEGPSEPLGRTVKLVETLNWPCWDLSIQLLMAG</sequence>
<dbReference type="OrthoDB" id="3068749at2759"/>
<dbReference type="EMBL" id="KN831803">
    <property type="protein sequence ID" value="KIM36620.1"/>
    <property type="molecule type" value="Genomic_DNA"/>
</dbReference>
<dbReference type="HOGENOM" id="CLU_1686819_0_0_1"/>
<gene>
    <name evidence="1" type="ORF">M413DRAFT_285781</name>
</gene>
<organism evidence="1 2">
    <name type="scientific">Hebeloma cylindrosporum</name>
    <dbReference type="NCBI Taxonomy" id="76867"/>
    <lineage>
        <taxon>Eukaryota</taxon>
        <taxon>Fungi</taxon>
        <taxon>Dikarya</taxon>
        <taxon>Basidiomycota</taxon>
        <taxon>Agaricomycotina</taxon>
        <taxon>Agaricomycetes</taxon>
        <taxon>Agaricomycetidae</taxon>
        <taxon>Agaricales</taxon>
        <taxon>Agaricineae</taxon>
        <taxon>Hymenogastraceae</taxon>
        <taxon>Hebeloma</taxon>
    </lineage>
</organism>